<dbReference type="OrthoDB" id="5772781at2759"/>
<keyword evidence="16" id="KW-1185">Reference proteome</keyword>
<dbReference type="FunCoup" id="B3SA55">
    <property type="interactions" value="1238"/>
</dbReference>
<evidence type="ECO:0000256" key="8">
    <source>
        <dbReference type="ARBA" id="ARBA00023121"/>
    </source>
</evidence>
<dbReference type="STRING" id="10228.B3SA55"/>
<feature type="domain" description="Sorting nexin-17/31 FERM" evidence="12">
    <location>
        <begin position="266"/>
        <end position="369"/>
    </location>
</feature>
<dbReference type="GO" id="GO:0032456">
    <property type="term" value="P:endocytic recycling"/>
    <property type="evidence" value="ECO:0000318"/>
    <property type="project" value="GO_Central"/>
</dbReference>
<evidence type="ECO:0000256" key="2">
    <source>
        <dbReference type="ARBA" id="ARBA00004412"/>
    </source>
</evidence>
<accession>B3SA55</accession>
<dbReference type="InterPro" id="IPR028666">
    <property type="entry name" value="SNX17_FERM_N"/>
</dbReference>
<evidence type="ECO:0000256" key="5">
    <source>
        <dbReference type="ARBA" id="ARBA00022490"/>
    </source>
</evidence>
<dbReference type="GO" id="GO:0035091">
    <property type="term" value="F:phosphatidylinositol binding"/>
    <property type="evidence" value="ECO:0000318"/>
    <property type="project" value="GO_Central"/>
</dbReference>
<dbReference type="Proteomes" id="UP000009022">
    <property type="component" value="Unassembled WGS sequence"/>
</dbReference>
<evidence type="ECO:0000256" key="3">
    <source>
        <dbReference type="ARBA" id="ARBA00010883"/>
    </source>
</evidence>
<evidence type="ECO:0000256" key="7">
    <source>
        <dbReference type="ARBA" id="ARBA00022927"/>
    </source>
</evidence>
<dbReference type="CTD" id="6758282"/>
<evidence type="ECO:0000259" key="14">
    <source>
        <dbReference type="Pfam" id="PF21273"/>
    </source>
</evidence>
<dbReference type="InParanoid" id="B3SA55"/>
<keyword evidence="10" id="KW-0968">Cytoplasmic vesicle</keyword>
<organism evidence="15 16">
    <name type="scientific">Trichoplax adhaerens</name>
    <name type="common">Trichoplax reptans</name>
    <dbReference type="NCBI Taxonomy" id="10228"/>
    <lineage>
        <taxon>Eukaryota</taxon>
        <taxon>Metazoa</taxon>
        <taxon>Placozoa</taxon>
        <taxon>Uniplacotomia</taxon>
        <taxon>Trichoplacea</taxon>
        <taxon>Trichoplacidae</taxon>
        <taxon>Trichoplax</taxon>
    </lineage>
</organism>
<evidence type="ECO:0000259" key="12">
    <source>
        <dbReference type="Pfam" id="PF18116"/>
    </source>
</evidence>
<evidence type="ECO:0000313" key="16">
    <source>
        <dbReference type="Proteomes" id="UP000009022"/>
    </source>
</evidence>
<proteinExistence type="inferred from homology"/>
<comment type="subcellular location">
    <subcellularLocation>
        <location evidence="1">Cytoplasmic vesicle membrane</location>
    </subcellularLocation>
    <subcellularLocation>
        <location evidence="2">Early endosome</location>
    </subcellularLocation>
    <subcellularLocation>
        <location evidence="11">Endomembrane system</location>
        <topology evidence="11">Peripheral membrane protein</topology>
        <orientation evidence="11">Cytoplasmic side</orientation>
    </subcellularLocation>
</comment>
<dbReference type="FunFam" id="2.30.29.30:FF:000145">
    <property type="entry name" value="Sorting nexin-17 isoform1"/>
    <property type="match status" value="1"/>
</dbReference>
<evidence type="ECO:0000256" key="10">
    <source>
        <dbReference type="ARBA" id="ARBA00023329"/>
    </source>
</evidence>
<dbReference type="InterPro" id="IPR011993">
    <property type="entry name" value="PH-like_dom_sf"/>
</dbReference>
<dbReference type="InterPro" id="IPR048763">
    <property type="entry name" value="SNX17-31_FERM_F1"/>
</dbReference>
<keyword evidence="9" id="KW-0472">Membrane</keyword>
<feature type="domain" description="Sortin nexin 17/31 FERM" evidence="13">
    <location>
        <begin position="205"/>
        <end position="260"/>
    </location>
</feature>
<dbReference type="InterPro" id="IPR037836">
    <property type="entry name" value="SNX17_FERM-like_dom"/>
</dbReference>
<dbReference type="InterPro" id="IPR048767">
    <property type="entry name" value="SNX17-31_FERM_F2"/>
</dbReference>
<dbReference type="EMBL" id="DS985260">
    <property type="protein sequence ID" value="EDV20460.1"/>
    <property type="molecule type" value="Genomic_DNA"/>
</dbReference>
<dbReference type="RefSeq" id="XP_002117154.1">
    <property type="nucleotide sequence ID" value="XM_002117118.1"/>
</dbReference>
<evidence type="ECO:0000256" key="6">
    <source>
        <dbReference type="ARBA" id="ARBA00022753"/>
    </source>
</evidence>
<dbReference type="Pfam" id="PF18116">
    <property type="entry name" value="SNX17_FERM_C"/>
    <property type="match status" value="1"/>
</dbReference>
<dbReference type="KEGG" id="tad:TRIADDRAFT_61139"/>
<dbReference type="PANTHER" id="PTHR12431:SF14">
    <property type="entry name" value="LD15323P"/>
    <property type="match status" value="1"/>
</dbReference>
<keyword evidence="7" id="KW-0653">Protein transport</keyword>
<evidence type="ECO:0000259" key="13">
    <source>
        <dbReference type="Pfam" id="PF21271"/>
    </source>
</evidence>
<dbReference type="FunFam" id="1.20.80.60:FF:000001">
    <property type="entry name" value="Sorting nexin-17 isoform1"/>
    <property type="match status" value="1"/>
</dbReference>
<dbReference type="GO" id="GO:0030659">
    <property type="term" value="C:cytoplasmic vesicle membrane"/>
    <property type="evidence" value="ECO:0007669"/>
    <property type="project" value="UniProtKB-SubCell"/>
</dbReference>
<dbReference type="Pfam" id="PF21273">
    <property type="entry name" value="SNX17-27-31_F1_FERM"/>
    <property type="match status" value="1"/>
</dbReference>
<evidence type="ECO:0000256" key="1">
    <source>
        <dbReference type="ARBA" id="ARBA00004156"/>
    </source>
</evidence>
<protein>
    <submittedName>
        <fullName evidence="15">Uncharacterized protein</fullName>
    </submittedName>
</protein>
<keyword evidence="4" id="KW-0813">Transport</keyword>
<dbReference type="GeneID" id="6758282"/>
<dbReference type="GO" id="GO:0005769">
    <property type="term" value="C:early endosome"/>
    <property type="evidence" value="ECO:0000318"/>
    <property type="project" value="GO_Central"/>
</dbReference>
<keyword evidence="8" id="KW-0446">Lipid-binding</keyword>
<dbReference type="Pfam" id="PF21271">
    <property type="entry name" value="SNX17-31_F2_FERM"/>
    <property type="match status" value="1"/>
</dbReference>
<dbReference type="Gene3D" id="3.10.20.90">
    <property type="entry name" value="Phosphatidylinositol 3-kinase Catalytic Subunit, Chain A, domain 1"/>
    <property type="match status" value="1"/>
</dbReference>
<dbReference type="eggNOG" id="KOG3784">
    <property type="taxonomic scope" value="Eukaryota"/>
</dbReference>
<reference evidence="15 16" key="1">
    <citation type="journal article" date="2008" name="Nature">
        <title>The Trichoplax genome and the nature of placozoans.</title>
        <authorList>
            <person name="Srivastava M."/>
            <person name="Begovic E."/>
            <person name="Chapman J."/>
            <person name="Putnam N.H."/>
            <person name="Hellsten U."/>
            <person name="Kawashima T."/>
            <person name="Kuo A."/>
            <person name="Mitros T."/>
            <person name="Salamov A."/>
            <person name="Carpenter M.L."/>
            <person name="Signorovitch A.Y."/>
            <person name="Moreno M.A."/>
            <person name="Kamm K."/>
            <person name="Grimwood J."/>
            <person name="Schmutz J."/>
            <person name="Shapiro H."/>
            <person name="Grigoriev I.V."/>
            <person name="Buss L.W."/>
            <person name="Schierwater B."/>
            <person name="Dellaporta S.L."/>
            <person name="Rokhsar D.S."/>
        </authorList>
    </citation>
    <scope>NUCLEOTIDE SEQUENCE [LARGE SCALE GENOMIC DNA]</scope>
    <source>
        <strain evidence="15 16">Grell-BS-1999</strain>
    </source>
</reference>
<dbReference type="Gene3D" id="2.30.29.30">
    <property type="entry name" value="Pleckstrin-homology domain (PH domain)/Phosphotyrosine-binding domain (PTB)"/>
    <property type="match status" value="1"/>
</dbReference>
<dbReference type="HOGENOM" id="CLU_041342_0_0_1"/>
<comment type="similarity">
    <text evidence="3">Belongs to the sorting nexin family.</text>
</comment>
<dbReference type="InterPro" id="IPR040842">
    <property type="entry name" value="SNX17/31_FERM"/>
</dbReference>
<dbReference type="CDD" id="cd16121">
    <property type="entry name" value="FERM_F1_SNX17"/>
    <property type="match status" value="1"/>
</dbReference>
<dbReference type="PhylomeDB" id="B3SA55"/>
<dbReference type="CDD" id="cd13337">
    <property type="entry name" value="FERM-like_C_SNX17"/>
    <property type="match status" value="1"/>
</dbReference>
<dbReference type="Gene3D" id="1.20.80.60">
    <property type="match status" value="1"/>
</dbReference>
<dbReference type="GO" id="GO:0006886">
    <property type="term" value="P:intracellular protein transport"/>
    <property type="evidence" value="ECO:0000318"/>
    <property type="project" value="GO_Central"/>
</dbReference>
<evidence type="ECO:0000256" key="9">
    <source>
        <dbReference type="ARBA" id="ARBA00023136"/>
    </source>
</evidence>
<evidence type="ECO:0000256" key="11">
    <source>
        <dbReference type="ARBA" id="ARBA00029433"/>
    </source>
</evidence>
<dbReference type="AlphaFoldDB" id="B3SA55"/>
<gene>
    <name evidence="15" type="ORF">TRIADDRAFT_61139</name>
</gene>
<sequence>MVDGKKRQFCSGYYGFDCLSAIDLKLDSNFKEKMLDSLDLILIAEFHKSTPFIFNSTIAGQCSSRRNYLSTDVIIARLDVQYCVTQRKRIINDDIFNRHLVTFQQVSSGKEVENVELDIYLLNGHKVVINISSDSFTDDALEAVASQLELPAELAYYFGLYIVQKKENTTTIVRKLQNFESPYLSIANDDSNLHIVIRKCYWSTKYDDLLMETEIGLNLLHLQIVDEVKRGWISASQNTKAKLAELIEKKEKKEYIQLAKRQYNYGYIVFEMCTCDYPKENTKVLVSIGDMALNIKVFLEEGKVKAGSFKLTRMKCWKTVAKREENSDEYLFILSFEYLMSKEKLQWISIASSQAIFMSMCLKDMAQEHVRGRRNQSTRTPAGRRRTITESSISSGSVETIASASQRSTNAAFSDSIESSGNFVLRSGNAMKKFSSKFQGMLQRNTNKNEEVVQNEIFEDVNVIGDDDL</sequence>
<keyword evidence="6" id="KW-0967">Endosome</keyword>
<keyword evidence="5" id="KW-0963">Cytoplasm</keyword>
<evidence type="ECO:0000313" key="15">
    <source>
        <dbReference type="EMBL" id="EDV20460.1"/>
    </source>
</evidence>
<dbReference type="OMA" id="VADICEW"/>
<dbReference type="PANTHER" id="PTHR12431">
    <property type="entry name" value="SORTING NEXIN 17 AND 27"/>
    <property type="match status" value="1"/>
</dbReference>
<evidence type="ECO:0000256" key="4">
    <source>
        <dbReference type="ARBA" id="ARBA00022448"/>
    </source>
</evidence>
<feature type="domain" description="Sortin nexin 17/31 FERM" evidence="14">
    <location>
        <begin position="115"/>
        <end position="202"/>
    </location>
</feature>
<name>B3SA55_TRIAD</name>